<feature type="domain" description="AP2/ERF" evidence="10">
    <location>
        <begin position="186"/>
        <end position="244"/>
    </location>
</feature>
<keyword evidence="6" id="KW-0010">Activator</keyword>
<dbReference type="GO" id="GO:0009873">
    <property type="term" value="P:ethylene-activated signaling pathway"/>
    <property type="evidence" value="ECO:0007669"/>
    <property type="project" value="UniProtKB-KW"/>
</dbReference>
<sequence>MTSFEEVSTLKQISDHLLGGDLSSPTYSSLFSPSLYYDNNITYDYAIPTHMSPESISSSSSSTSLTSYETNYENDDIFTLVSNFIDNMDHDQNFDHGSSSFLETQSSSNLSSFYTEPNHTQKPPSRNSSFEERNPSLKIDLAPLRKLKWIEFGQLQSQTSMTIDFKAESSSSTTTTTSQIQVQKKHYRGVRQRPWGKYAAEIRDPNKRGSRIWLGTYDTAIEAARAYDRAAFKLRGSKAIINFPLEIGKEDVKETATVPNEGRKRKRAVIKAENAVASDNVPPRPLMKKEKK</sequence>
<keyword evidence="12" id="KW-1185">Reference proteome</keyword>
<dbReference type="GO" id="GO:0005634">
    <property type="term" value="C:nucleus"/>
    <property type="evidence" value="ECO:0007669"/>
    <property type="project" value="UniProtKB-SubCell"/>
</dbReference>
<feature type="compositionally biased region" description="Polar residues" evidence="9">
    <location>
        <begin position="110"/>
        <end position="128"/>
    </location>
</feature>
<accession>A0AAV3P3Z9</accession>
<evidence type="ECO:0000259" key="10">
    <source>
        <dbReference type="PROSITE" id="PS51032"/>
    </source>
</evidence>
<feature type="region of interest" description="Disordered" evidence="9">
    <location>
        <begin position="110"/>
        <end position="134"/>
    </location>
</feature>
<keyword evidence="5 11" id="KW-0238">DNA-binding</keyword>
<dbReference type="CDD" id="cd00018">
    <property type="entry name" value="AP2"/>
    <property type="match status" value="1"/>
</dbReference>
<dbReference type="GO" id="GO:0000976">
    <property type="term" value="F:transcription cis-regulatory region binding"/>
    <property type="evidence" value="ECO:0007669"/>
    <property type="project" value="UniProtKB-ARBA"/>
</dbReference>
<evidence type="ECO:0000256" key="8">
    <source>
        <dbReference type="ARBA" id="ARBA00023242"/>
    </source>
</evidence>
<dbReference type="GO" id="GO:0003700">
    <property type="term" value="F:DNA-binding transcription factor activity"/>
    <property type="evidence" value="ECO:0007669"/>
    <property type="project" value="InterPro"/>
</dbReference>
<keyword evidence="2" id="KW-0936">Ethylene signaling pathway</keyword>
<dbReference type="PROSITE" id="PS51032">
    <property type="entry name" value="AP2_ERF"/>
    <property type="match status" value="1"/>
</dbReference>
<protein>
    <submittedName>
        <fullName evidence="11">DNA-binding transcription factor</fullName>
    </submittedName>
</protein>
<proteinExistence type="predicted"/>
<dbReference type="InterPro" id="IPR044808">
    <property type="entry name" value="ERF_plant"/>
</dbReference>
<evidence type="ECO:0000313" key="12">
    <source>
        <dbReference type="Proteomes" id="UP001454036"/>
    </source>
</evidence>
<dbReference type="Gene3D" id="3.30.730.10">
    <property type="entry name" value="AP2/ERF domain"/>
    <property type="match status" value="1"/>
</dbReference>
<keyword evidence="3" id="KW-0611">Plant defense</keyword>
<evidence type="ECO:0000256" key="1">
    <source>
        <dbReference type="ARBA" id="ARBA00004123"/>
    </source>
</evidence>
<dbReference type="EMBL" id="BAABME010000907">
    <property type="protein sequence ID" value="GAA0146289.1"/>
    <property type="molecule type" value="Genomic_DNA"/>
</dbReference>
<dbReference type="SMART" id="SM00380">
    <property type="entry name" value="AP2"/>
    <property type="match status" value="1"/>
</dbReference>
<dbReference type="SUPFAM" id="SSF54171">
    <property type="entry name" value="DNA-binding domain"/>
    <property type="match status" value="1"/>
</dbReference>
<evidence type="ECO:0000256" key="2">
    <source>
        <dbReference type="ARBA" id="ARBA00022745"/>
    </source>
</evidence>
<evidence type="ECO:0000256" key="7">
    <source>
        <dbReference type="ARBA" id="ARBA00023163"/>
    </source>
</evidence>
<keyword evidence="8" id="KW-0539">Nucleus</keyword>
<evidence type="ECO:0000256" key="9">
    <source>
        <dbReference type="SAM" id="MobiDB-lite"/>
    </source>
</evidence>
<dbReference type="InterPro" id="IPR036955">
    <property type="entry name" value="AP2/ERF_dom_sf"/>
</dbReference>
<name>A0AAV3P3Z9_LITER</name>
<comment type="subcellular location">
    <subcellularLocation>
        <location evidence="1">Nucleus</location>
    </subcellularLocation>
</comment>
<dbReference type="Pfam" id="PF00847">
    <property type="entry name" value="AP2"/>
    <property type="match status" value="1"/>
</dbReference>
<dbReference type="PANTHER" id="PTHR31190">
    <property type="entry name" value="DNA-BINDING DOMAIN"/>
    <property type="match status" value="1"/>
</dbReference>
<evidence type="ECO:0000256" key="5">
    <source>
        <dbReference type="ARBA" id="ARBA00023125"/>
    </source>
</evidence>
<dbReference type="Proteomes" id="UP001454036">
    <property type="component" value="Unassembled WGS sequence"/>
</dbReference>
<evidence type="ECO:0000313" key="11">
    <source>
        <dbReference type="EMBL" id="GAA0146289.1"/>
    </source>
</evidence>
<dbReference type="PRINTS" id="PR00367">
    <property type="entry name" value="ETHRSPELEMNT"/>
</dbReference>
<keyword evidence="7" id="KW-0804">Transcription</keyword>
<evidence type="ECO:0000256" key="3">
    <source>
        <dbReference type="ARBA" id="ARBA00022821"/>
    </source>
</evidence>
<dbReference type="InterPro" id="IPR016177">
    <property type="entry name" value="DNA-bd_dom_sf"/>
</dbReference>
<dbReference type="FunFam" id="3.30.730.10:FF:000001">
    <property type="entry name" value="Ethylene-responsive transcription factor 2"/>
    <property type="match status" value="1"/>
</dbReference>
<dbReference type="InterPro" id="IPR001471">
    <property type="entry name" value="AP2/ERF_dom"/>
</dbReference>
<dbReference type="PANTHER" id="PTHR31190:SF499">
    <property type="entry name" value="ETHYLENE-RESPONSIVE TRANSCRIPTION FACTOR ERF105"/>
    <property type="match status" value="1"/>
</dbReference>
<evidence type="ECO:0000256" key="6">
    <source>
        <dbReference type="ARBA" id="ARBA00023159"/>
    </source>
</evidence>
<reference evidence="11 12" key="1">
    <citation type="submission" date="2024-01" db="EMBL/GenBank/DDBJ databases">
        <title>The complete chloroplast genome sequence of Lithospermum erythrorhizon: insights into the phylogenetic relationship among Boraginaceae species and the maternal lineages of purple gromwells.</title>
        <authorList>
            <person name="Okada T."/>
            <person name="Watanabe K."/>
        </authorList>
    </citation>
    <scope>NUCLEOTIDE SEQUENCE [LARGE SCALE GENOMIC DNA]</scope>
</reference>
<keyword evidence="4" id="KW-0805">Transcription regulation</keyword>
<organism evidence="11 12">
    <name type="scientific">Lithospermum erythrorhizon</name>
    <name type="common">Purple gromwell</name>
    <name type="synonym">Lithospermum officinale var. erythrorhizon</name>
    <dbReference type="NCBI Taxonomy" id="34254"/>
    <lineage>
        <taxon>Eukaryota</taxon>
        <taxon>Viridiplantae</taxon>
        <taxon>Streptophyta</taxon>
        <taxon>Embryophyta</taxon>
        <taxon>Tracheophyta</taxon>
        <taxon>Spermatophyta</taxon>
        <taxon>Magnoliopsida</taxon>
        <taxon>eudicotyledons</taxon>
        <taxon>Gunneridae</taxon>
        <taxon>Pentapetalae</taxon>
        <taxon>asterids</taxon>
        <taxon>lamiids</taxon>
        <taxon>Boraginales</taxon>
        <taxon>Boraginaceae</taxon>
        <taxon>Boraginoideae</taxon>
        <taxon>Lithospermeae</taxon>
        <taxon>Lithospermum</taxon>
    </lineage>
</organism>
<evidence type="ECO:0000256" key="4">
    <source>
        <dbReference type="ARBA" id="ARBA00023015"/>
    </source>
</evidence>
<gene>
    <name evidence="11" type="ORF">LIER_06281</name>
</gene>
<dbReference type="GO" id="GO:0006952">
    <property type="term" value="P:defense response"/>
    <property type="evidence" value="ECO:0007669"/>
    <property type="project" value="UniProtKB-KW"/>
</dbReference>
<dbReference type="AlphaFoldDB" id="A0AAV3P3Z9"/>
<comment type="caution">
    <text evidence="11">The sequence shown here is derived from an EMBL/GenBank/DDBJ whole genome shotgun (WGS) entry which is preliminary data.</text>
</comment>